<protein>
    <submittedName>
        <fullName evidence="1">Uncharacterized protein</fullName>
    </submittedName>
</protein>
<gene>
    <name evidence="1" type="ORF">ABIH81_24315</name>
</gene>
<organism evidence="1">
    <name type="scientific">Micromonospora sp. HUAS YX12</name>
    <dbReference type="NCBI Taxonomy" id="3156396"/>
    <lineage>
        <taxon>Bacteria</taxon>
        <taxon>Bacillati</taxon>
        <taxon>Actinomycetota</taxon>
        <taxon>Actinomycetes</taxon>
        <taxon>Micromonosporales</taxon>
        <taxon>Micromonosporaceae</taxon>
        <taxon>Micromonospora</taxon>
    </lineage>
</organism>
<proteinExistence type="predicted"/>
<dbReference type="RefSeq" id="WP_349877197.1">
    <property type="nucleotide sequence ID" value="NZ_CP157974.1"/>
</dbReference>
<reference evidence="1" key="1">
    <citation type="submission" date="2024-06" db="EMBL/GenBank/DDBJ databases">
        <title>Micromonospora sp. strain HUAS YX12 genome sequences.</title>
        <authorList>
            <person name="Mo P."/>
        </authorList>
    </citation>
    <scope>NUCLEOTIDE SEQUENCE</scope>
    <source>
        <strain evidence="1">HUAS YX12</strain>
    </source>
</reference>
<evidence type="ECO:0000313" key="1">
    <source>
        <dbReference type="EMBL" id="XBT80750.1"/>
    </source>
</evidence>
<accession>A0AAU7R044</accession>
<sequence length="145" mass="15795">MRLLRRRRHLNRSECAAVIAAAATLAATFDITWRVGASGQGHSLEALAGSLVEVRREGGTFSLPEEARAWFDLGFDIPDTAYALALILVWSFAATRESGGGPPNGHVPVAMWHLRQLLPRSAHRALADIEHAFARFESPAPTWVG</sequence>
<dbReference type="EMBL" id="CP157974">
    <property type="protein sequence ID" value="XBT80750.1"/>
    <property type="molecule type" value="Genomic_DNA"/>
</dbReference>
<name>A0AAU7R044_9ACTN</name>
<dbReference type="AlphaFoldDB" id="A0AAU7R044"/>